<dbReference type="KEGG" id="nhe:NECHADRAFT_93139"/>
<dbReference type="InterPro" id="IPR045087">
    <property type="entry name" value="Cu-oxidase_fam"/>
</dbReference>
<dbReference type="Proteomes" id="UP000005206">
    <property type="component" value="Chromosome 4"/>
</dbReference>
<sequence>MAYFSLDKFQRQTLSTLQSRSRTVKRFYTASATVFQRCCVNPVSLLSWVSHAHLHRRAACEGNTATTRSEWCDLDISTDYWTEPVDTGVTREYWLDISDVTVSPDGRSRSAMAINGSIPGPTLFADWGDNVVIHVTNSLTTSLNGTSLHWHGIRQNYTNQHDGVPAITQCPLAVGDSITYSWKATQYGTSWYHSHFALQAYQGVFGGLIINGPATANYDEDLGVVFLNDWDLQTVDELYPSAELNGPPELENGLINGTNVYTDEDGNETGSRFNVTFEQGKTYRMRLVNAAVDTHYKFSIDNHTLTVISGDLVPVEPYTATHVDVGMGQRVDVVVTADQASSGSFWLRAIPQSACSDITNGDNVRGIVYYGDSTATPETTGYDYTDSCDDEAPNMVPAVAKNVEAANWSDFEDAAVGRNTAGLFKWTLNSTSFLVDWAEPTLESILGGVTEYTTQNAVIEFPSLQWVYLVVQTAIPVPHPIHLHGHDFFILAQGTGTYDSSTVTLNTENPPRRDTAMLPASGYLVMAWETDNPGAWLMHCHIGWHVSEGFALQFIERVDEIPGITQEDLLSDVCTEWAAHSEENSIVQHDSGV</sequence>
<keyword evidence="12" id="KW-0439">Lignin degradation</keyword>
<keyword evidence="17" id="KW-1185">Reference proteome</keyword>
<reference evidence="16 17" key="1">
    <citation type="journal article" date="2009" name="PLoS Genet.">
        <title>The genome of Nectria haematococca: contribution of supernumerary chromosomes to gene expansion.</title>
        <authorList>
            <person name="Coleman J.J."/>
            <person name="Rounsley S.D."/>
            <person name="Rodriguez-Carres M."/>
            <person name="Kuo A."/>
            <person name="Wasmann C.C."/>
            <person name="Grimwood J."/>
            <person name="Schmutz J."/>
            <person name="Taga M."/>
            <person name="White G.J."/>
            <person name="Zhou S."/>
            <person name="Schwartz D.C."/>
            <person name="Freitag M."/>
            <person name="Ma L.J."/>
            <person name="Danchin E.G."/>
            <person name="Henrissat B."/>
            <person name="Coutinho P.M."/>
            <person name="Nelson D.R."/>
            <person name="Straney D."/>
            <person name="Napoli C.A."/>
            <person name="Barker B.M."/>
            <person name="Gribskov M."/>
            <person name="Rep M."/>
            <person name="Kroken S."/>
            <person name="Molnar I."/>
            <person name="Rensing C."/>
            <person name="Kennell J.C."/>
            <person name="Zamora J."/>
            <person name="Farman M.L."/>
            <person name="Selker E.U."/>
            <person name="Salamov A."/>
            <person name="Shapiro H."/>
            <person name="Pangilinan J."/>
            <person name="Lindquist E."/>
            <person name="Lamers C."/>
            <person name="Grigoriev I.V."/>
            <person name="Geiser D.M."/>
            <person name="Covert S.F."/>
            <person name="Temporini E."/>
            <person name="Vanetten H.D."/>
        </authorList>
    </citation>
    <scope>NUCLEOTIDE SEQUENCE [LARGE SCALE GENOMIC DNA]</scope>
    <source>
        <strain evidence="17">ATCC MYA-4622 / CBS 123669 / FGSC 9596 / NRRL 45880 / 77-13-4</strain>
    </source>
</reference>
<dbReference type="CDD" id="cd13880">
    <property type="entry name" value="CuRO_2_MaLCC_like"/>
    <property type="match status" value="1"/>
</dbReference>
<evidence type="ECO:0000259" key="14">
    <source>
        <dbReference type="Pfam" id="PF07731"/>
    </source>
</evidence>
<feature type="domain" description="Plastocyanin-like" evidence="15">
    <location>
        <begin position="97"/>
        <end position="213"/>
    </location>
</feature>
<dbReference type="InParanoid" id="C7Z8B6"/>
<dbReference type="EC" id="1.10.3.2" evidence="4"/>
<dbReference type="VEuPathDB" id="FungiDB:NECHADRAFT_93139"/>
<dbReference type="PANTHER" id="PTHR11709:SF502">
    <property type="entry name" value="MULTICOPPER OXIDASE"/>
    <property type="match status" value="1"/>
</dbReference>
<evidence type="ECO:0000313" key="17">
    <source>
        <dbReference type="Proteomes" id="UP000005206"/>
    </source>
</evidence>
<dbReference type="RefSeq" id="XP_003045554.1">
    <property type="nucleotide sequence ID" value="XM_003045508.1"/>
</dbReference>
<dbReference type="EMBL" id="GG698911">
    <property type="protein sequence ID" value="EEU39841.1"/>
    <property type="molecule type" value="Genomic_DNA"/>
</dbReference>
<dbReference type="OMA" id="QAWQGIF"/>
<protein>
    <recommendedName>
        <fullName evidence="4">laccase</fullName>
        <ecNumber evidence="4">1.10.3.2</ecNumber>
    </recommendedName>
</protein>
<feature type="domain" description="Plastocyanin-like" evidence="13">
    <location>
        <begin position="224"/>
        <end position="370"/>
    </location>
</feature>
<evidence type="ECO:0000313" key="16">
    <source>
        <dbReference type="EMBL" id="EEU39841.1"/>
    </source>
</evidence>
<evidence type="ECO:0000256" key="12">
    <source>
        <dbReference type="ARBA" id="ARBA00023185"/>
    </source>
</evidence>
<dbReference type="GO" id="GO:0005507">
    <property type="term" value="F:copper ion binding"/>
    <property type="evidence" value="ECO:0007669"/>
    <property type="project" value="InterPro"/>
</dbReference>
<evidence type="ECO:0000256" key="4">
    <source>
        <dbReference type="ARBA" id="ARBA00012297"/>
    </source>
</evidence>
<comment type="catalytic activity">
    <reaction evidence="1">
        <text>4 hydroquinone + O2 = 4 benzosemiquinone + 2 H2O</text>
        <dbReference type="Rhea" id="RHEA:11276"/>
        <dbReference type="ChEBI" id="CHEBI:15377"/>
        <dbReference type="ChEBI" id="CHEBI:15379"/>
        <dbReference type="ChEBI" id="CHEBI:17594"/>
        <dbReference type="ChEBI" id="CHEBI:17977"/>
        <dbReference type="EC" id="1.10.3.2"/>
    </reaction>
</comment>
<dbReference type="FunFam" id="2.60.40.420:FF:000021">
    <property type="entry name" value="Extracellular dihydrogeodin oxidase/laccase"/>
    <property type="match status" value="1"/>
</dbReference>
<gene>
    <name evidence="16" type="ORF">NECHADRAFT_93139</name>
</gene>
<dbReference type="Gene3D" id="2.60.40.420">
    <property type="entry name" value="Cupredoxins - blue copper proteins"/>
    <property type="match status" value="3"/>
</dbReference>
<dbReference type="InterPro" id="IPR008972">
    <property type="entry name" value="Cupredoxin"/>
</dbReference>
<evidence type="ECO:0000259" key="15">
    <source>
        <dbReference type="Pfam" id="PF07732"/>
    </source>
</evidence>
<keyword evidence="5" id="KW-0479">Metal-binding</keyword>
<dbReference type="FunFam" id="2.60.40.420:FF:000046">
    <property type="entry name" value="Multicopper oxidase"/>
    <property type="match status" value="1"/>
</dbReference>
<evidence type="ECO:0000256" key="6">
    <source>
        <dbReference type="ARBA" id="ARBA00022729"/>
    </source>
</evidence>
<dbReference type="FunFam" id="2.60.40.420:FF:000038">
    <property type="entry name" value="Extracellular dihydrogeodin oxidase/laccase"/>
    <property type="match status" value="1"/>
</dbReference>
<evidence type="ECO:0000256" key="7">
    <source>
        <dbReference type="ARBA" id="ARBA00022737"/>
    </source>
</evidence>
<dbReference type="InterPro" id="IPR011707">
    <property type="entry name" value="Cu-oxidase-like_N"/>
</dbReference>
<dbReference type="Pfam" id="PF07731">
    <property type="entry name" value="Cu-oxidase_2"/>
    <property type="match status" value="1"/>
</dbReference>
<dbReference type="GO" id="GO:0046274">
    <property type="term" value="P:lignin catabolic process"/>
    <property type="evidence" value="ECO:0007669"/>
    <property type="project" value="UniProtKB-KW"/>
</dbReference>
<proteinExistence type="inferred from homology"/>
<dbReference type="GO" id="GO:0052716">
    <property type="term" value="F:hydroquinone:oxygen oxidoreductase activity"/>
    <property type="evidence" value="ECO:0007669"/>
    <property type="project" value="UniProtKB-EC"/>
</dbReference>
<dbReference type="AlphaFoldDB" id="C7Z8B6"/>
<name>C7Z8B6_FUSV7</name>
<comment type="similarity">
    <text evidence="3">Belongs to the multicopper oxidase family.</text>
</comment>
<dbReference type="eggNOG" id="KOG1263">
    <property type="taxonomic scope" value="Eukaryota"/>
</dbReference>
<dbReference type="InterPro" id="IPR011706">
    <property type="entry name" value="Cu-oxidase_C"/>
</dbReference>
<dbReference type="CDD" id="cd13901">
    <property type="entry name" value="CuRO_3_MaLCC_like"/>
    <property type="match status" value="1"/>
</dbReference>
<dbReference type="GeneID" id="9672582"/>
<accession>C7Z8B6</accession>
<evidence type="ECO:0000256" key="9">
    <source>
        <dbReference type="ARBA" id="ARBA00023008"/>
    </source>
</evidence>
<dbReference type="InterPro" id="IPR001117">
    <property type="entry name" value="Cu-oxidase_2nd"/>
</dbReference>
<comment type="cofactor">
    <cofactor evidence="2">
        <name>Cu cation</name>
        <dbReference type="ChEBI" id="CHEBI:23378"/>
    </cofactor>
</comment>
<evidence type="ECO:0000256" key="8">
    <source>
        <dbReference type="ARBA" id="ARBA00023002"/>
    </source>
</evidence>
<evidence type="ECO:0000256" key="10">
    <source>
        <dbReference type="ARBA" id="ARBA00023157"/>
    </source>
</evidence>
<evidence type="ECO:0000256" key="5">
    <source>
        <dbReference type="ARBA" id="ARBA00022723"/>
    </source>
</evidence>
<dbReference type="PANTHER" id="PTHR11709">
    <property type="entry name" value="MULTI-COPPER OXIDASE"/>
    <property type="match status" value="1"/>
</dbReference>
<dbReference type="STRING" id="660122.C7Z8B6"/>
<keyword evidence="11" id="KW-0325">Glycoprotein</keyword>
<keyword evidence="7" id="KW-0677">Repeat</keyword>
<dbReference type="SUPFAM" id="SSF49503">
    <property type="entry name" value="Cupredoxins"/>
    <property type="match status" value="3"/>
</dbReference>
<evidence type="ECO:0000256" key="11">
    <source>
        <dbReference type="ARBA" id="ARBA00023180"/>
    </source>
</evidence>
<dbReference type="HOGENOM" id="CLU_006504_3_2_1"/>
<evidence type="ECO:0000259" key="13">
    <source>
        <dbReference type="Pfam" id="PF00394"/>
    </source>
</evidence>
<dbReference type="CDD" id="cd13854">
    <property type="entry name" value="CuRO_1_MaLCC_like"/>
    <property type="match status" value="1"/>
</dbReference>
<keyword evidence="9" id="KW-0186">Copper</keyword>
<keyword evidence="10" id="KW-1015">Disulfide bond</keyword>
<keyword evidence="6" id="KW-0732">Signal</keyword>
<keyword evidence="8" id="KW-0560">Oxidoreductase</keyword>
<dbReference type="Pfam" id="PF00394">
    <property type="entry name" value="Cu-oxidase"/>
    <property type="match status" value="1"/>
</dbReference>
<organism evidence="16 17">
    <name type="scientific">Fusarium vanettenii (strain ATCC MYA-4622 / CBS 123669 / FGSC 9596 / NRRL 45880 / 77-13-4)</name>
    <name type="common">Fusarium solani subsp. pisi</name>
    <dbReference type="NCBI Taxonomy" id="660122"/>
    <lineage>
        <taxon>Eukaryota</taxon>
        <taxon>Fungi</taxon>
        <taxon>Dikarya</taxon>
        <taxon>Ascomycota</taxon>
        <taxon>Pezizomycotina</taxon>
        <taxon>Sordariomycetes</taxon>
        <taxon>Hypocreomycetidae</taxon>
        <taxon>Hypocreales</taxon>
        <taxon>Nectriaceae</taxon>
        <taxon>Fusarium</taxon>
        <taxon>Fusarium solani species complex</taxon>
        <taxon>Fusarium vanettenii</taxon>
    </lineage>
</organism>
<feature type="domain" description="Plastocyanin-like" evidence="14">
    <location>
        <begin position="441"/>
        <end position="558"/>
    </location>
</feature>
<dbReference type="OrthoDB" id="2121828at2759"/>
<evidence type="ECO:0000256" key="3">
    <source>
        <dbReference type="ARBA" id="ARBA00010609"/>
    </source>
</evidence>
<evidence type="ECO:0000256" key="2">
    <source>
        <dbReference type="ARBA" id="ARBA00001935"/>
    </source>
</evidence>
<evidence type="ECO:0000256" key="1">
    <source>
        <dbReference type="ARBA" id="ARBA00000349"/>
    </source>
</evidence>
<dbReference type="Pfam" id="PF07732">
    <property type="entry name" value="Cu-oxidase_3"/>
    <property type="match status" value="1"/>
</dbReference>